<name>A0A8S1E8Z8_9PELO</name>
<dbReference type="AlphaFoldDB" id="A0A8S1E8Z8"/>
<evidence type="ECO:0000256" key="1">
    <source>
        <dbReference type="SAM" id="MobiDB-lite"/>
    </source>
</evidence>
<proteinExistence type="predicted"/>
<keyword evidence="3" id="KW-1185">Reference proteome</keyword>
<accession>A0A8S1E8Z8</accession>
<evidence type="ECO:0000313" key="2">
    <source>
        <dbReference type="EMBL" id="CAB3398021.1"/>
    </source>
</evidence>
<sequence>MSYLKAELLTKDIGEYDEYDYWEEFYRKEDYHEVPTEKLTKEVGTEENTTISEVKIGVVPIPSQRNDIQSDHVATKSSSNHIPENVKKIESKEKKKSIIQAIPKVTSKNRTSKSSVRRRNSLMKEVSAKSEKKANSIHKTVKLPLPPKDFHEQAIRELDEELNDSIIGEPRSRLEK</sequence>
<dbReference type="Proteomes" id="UP000494206">
    <property type="component" value="Unassembled WGS sequence"/>
</dbReference>
<feature type="region of interest" description="Disordered" evidence="1">
    <location>
        <begin position="65"/>
        <end position="85"/>
    </location>
</feature>
<protein>
    <submittedName>
        <fullName evidence="2">Uncharacterized protein</fullName>
    </submittedName>
</protein>
<reference evidence="2 3" key="1">
    <citation type="submission" date="2020-04" db="EMBL/GenBank/DDBJ databases">
        <authorList>
            <person name="Laetsch R D."/>
            <person name="Stevens L."/>
            <person name="Kumar S."/>
            <person name="Blaxter L. M."/>
        </authorList>
    </citation>
    <scope>NUCLEOTIDE SEQUENCE [LARGE SCALE GENOMIC DNA]</scope>
</reference>
<comment type="caution">
    <text evidence="2">The sequence shown here is derived from an EMBL/GenBank/DDBJ whole genome shotgun (WGS) entry which is preliminary data.</text>
</comment>
<feature type="region of interest" description="Disordered" evidence="1">
    <location>
        <begin position="106"/>
        <end position="145"/>
    </location>
</feature>
<organism evidence="2 3">
    <name type="scientific">Caenorhabditis bovis</name>
    <dbReference type="NCBI Taxonomy" id="2654633"/>
    <lineage>
        <taxon>Eukaryota</taxon>
        <taxon>Metazoa</taxon>
        <taxon>Ecdysozoa</taxon>
        <taxon>Nematoda</taxon>
        <taxon>Chromadorea</taxon>
        <taxon>Rhabditida</taxon>
        <taxon>Rhabditina</taxon>
        <taxon>Rhabditomorpha</taxon>
        <taxon>Rhabditoidea</taxon>
        <taxon>Rhabditidae</taxon>
        <taxon>Peloderinae</taxon>
        <taxon>Caenorhabditis</taxon>
    </lineage>
</organism>
<dbReference type="EMBL" id="CADEPM010000001">
    <property type="protein sequence ID" value="CAB3398021.1"/>
    <property type="molecule type" value="Genomic_DNA"/>
</dbReference>
<gene>
    <name evidence="2" type="ORF">CBOVIS_LOCUS1351</name>
</gene>
<evidence type="ECO:0000313" key="3">
    <source>
        <dbReference type="Proteomes" id="UP000494206"/>
    </source>
</evidence>